<evidence type="ECO:0000313" key="5">
    <source>
        <dbReference type="Proteomes" id="UP000305654"/>
    </source>
</evidence>
<dbReference type="Proteomes" id="UP000305654">
    <property type="component" value="Unassembled WGS sequence"/>
</dbReference>
<organism evidence="4 5">
    <name type="scientific">Lichenicoccus roseus</name>
    <dbReference type="NCBI Taxonomy" id="2683649"/>
    <lineage>
        <taxon>Bacteria</taxon>
        <taxon>Pseudomonadati</taxon>
        <taxon>Pseudomonadota</taxon>
        <taxon>Alphaproteobacteria</taxon>
        <taxon>Acetobacterales</taxon>
        <taxon>Acetobacteraceae</taxon>
        <taxon>Lichenicoccus</taxon>
    </lineage>
</organism>
<evidence type="ECO:0000256" key="1">
    <source>
        <dbReference type="ARBA" id="ARBA00022729"/>
    </source>
</evidence>
<dbReference type="PANTHER" id="PTHR22953">
    <property type="entry name" value="ACID PHOSPHATASE RELATED"/>
    <property type="match status" value="1"/>
</dbReference>
<dbReference type="RefSeq" id="WP_138326036.1">
    <property type="nucleotide sequence ID" value="NZ_VCDI01000003.1"/>
</dbReference>
<dbReference type="PANTHER" id="PTHR22953:SF153">
    <property type="entry name" value="PURPLE ACID PHOSPHATASE"/>
    <property type="match status" value="1"/>
</dbReference>
<reference evidence="4 5" key="1">
    <citation type="submission" date="2019-05" db="EMBL/GenBank/DDBJ databases">
        <authorList>
            <person name="Pankratov T."/>
            <person name="Grouzdev D."/>
        </authorList>
    </citation>
    <scope>NUCLEOTIDE SEQUENCE [LARGE SCALE GENOMIC DNA]</scope>
    <source>
        <strain evidence="4 5">KEBCLARHB70R</strain>
    </source>
</reference>
<keyword evidence="5" id="KW-1185">Reference proteome</keyword>
<dbReference type="InterPro" id="IPR029052">
    <property type="entry name" value="Metallo-depent_PP-like"/>
</dbReference>
<protein>
    <submittedName>
        <fullName evidence="4">Metallophosphoesterase</fullName>
    </submittedName>
</protein>
<evidence type="ECO:0000256" key="2">
    <source>
        <dbReference type="SAM" id="MobiDB-lite"/>
    </source>
</evidence>
<keyword evidence="1" id="KW-0732">Signal</keyword>
<comment type="caution">
    <text evidence="4">The sequence shown here is derived from an EMBL/GenBank/DDBJ whole genome shotgun (WGS) entry which is preliminary data.</text>
</comment>
<gene>
    <name evidence="4" type="ORF">FE263_11015</name>
</gene>
<dbReference type="Pfam" id="PF00149">
    <property type="entry name" value="Metallophos"/>
    <property type="match status" value="1"/>
</dbReference>
<dbReference type="EMBL" id="VCDI01000003">
    <property type="protein sequence ID" value="TLU72574.1"/>
    <property type="molecule type" value="Genomic_DNA"/>
</dbReference>
<dbReference type="GO" id="GO:0003993">
    <property type="term" value="F:acid phosphatase activity"/>
    <property type="evidence" value="ECO:0007669"/>
    <property type="project" value="InterPro"/>
</dbReference>
<sequence length="395" mass="42775">MARHPHPKHGFGQLRPSQNPPHPQQSPLFEGSAFQPLPAPTGASPFRLDLDAIVPDAVAAARKAGGMAFHMVGDTGGVKDPNPQLLVAAGLEHDAGVAGKFGAPAFFYHLGDVVYFDGQAQEYVPQFYDPYAHYPLPIMGIPGNHDGDVFDDGTRTNPLPSLATFVRNFCAATPGTHSPDAGEASRTAMIQPNVYWTLNTPFATIIGLYTNVPEGGVVEDDQVAWFVGELKAAPKDRALIVALHHPIYSLDTYHSGSKPMGTLLANSFASAGRSADMVFTAHVHNYQRFTIADADGNGVTPYFVAGQGGYHNLHKVAKVNGQPLITPYAVPGQAGVTLNSYYDDRFGFLRLEVSPEEIAVSTYTVPRPQEPWDQVPTLFDTVRFDWKRRRIVTGA</sequence>
<evidence type="ECO:0000313" key="4">
    <source>
        <dbReference type="EMBL" id="TLU72574.1"/>
    </source>
</evidence>
<evidence type="ECO:0000259" key="3">
    <source>
        <dbReference type="Pfam" id="PF00149"/>
    </source>
</evidence>
<dbReference type="AlphaFoldDB" id="A0A5R9J4N3"/>
<dbReference type="Gene3D" id="3.60.21.10">
    <property type="match status" value="1"/>
</dbReference>
<feature type="domain" description="Calcineurin-like phosphoesterase" evidence="3">
    <location>
        <begin position="72"/>
        <end position="286"/>
    </location>
</feature>
<feature type="region of interest" description="Disordered" evidence="2">
    <location>
        <begin position="1"/>
        <end position="34"/>
    </location>
</feature>
<dbReference type="InterPro" id="IPR039331">
    <property type="entry name" value="PAPs-like"/>
</dbReference>
<accession>A0A5R9J4N3</accession>
<name>A0A5R9J4N3_9PROT</name>
<dbReference type="SUPFAM" id="SSF56300">
    <property type="entry name" value="Metallo-dependent phosphatases"/>
    <property type="match status" value="1"/>
</dbReference>
<dbReference type="OrthoDB" id="500534at2"/>
<dbReference type="InterPro" id="IPR004843">
    <property type="entry name" value="Calcineurin-like_PHP"/>
</dbReference>
<proteinExistence type="predicted"/>